<dbReference type="Proteomes" id="UP000812287">
    <property type="component" value="Unassembled WGS sequence"/>
</dbReference>
<accession>A0A9P7VZF9</accession>
<keyword evidence="4" id="KW-1185">Reference proteome</keyword>
<evidence type="ECO:0000256" key="1">
    <source>
        <dbReference type="SAM" id="MobiDB-lite"/>
    </source>
</evidence>
<reference evidence="3" key="1">
    <citation type="submission" date="2020-11" db="EMBL/GenBank/DDBJ databases">
        <title>Adaptations for nitrogen fixation in a non-lichenized fungal sporocarp promotes dispersal by wood-feeding termites.</title>
        <authorList>
            <consortium name="DOE Joint Genome Institute"/>
            <person name="Koch R.A."/>
            <person name="Yoon G."/>
            <person name="Arayal U."/>
            <person name="Lail K."/>
            <person name="Amirebrahimi M."/>
            <person name="Labutti K."/>
            <person name="Lipzen A."/>
            <person name="Riley R."/>
            <person name="Barry K."/>
            <person name="Henrissat B."/>
            <person name="Grigoriev I.V."/>
            <person name="Herr J.R."/>
            <person name="Aime M.C."/>
        </authorList>
    </citation>
    <scope>NUCLEOTIDE SEQUENCE</scope>
    <source>
        <strain evidence="3">MCA 3950</strain>
    </source>
</reference>
<dbReference type="Gene3D" id="1.25.40.90">
    <property type="match status" value="1"/>
</dbReference>
<dbReference type="AlphaFoldDB" id="A0A9P7VZF9"/>
<dbReference type="RefSeq" id="XP_043042584.1">
    <property type="nucleotide sequence ID" value="XM_043176868.1"/>
</dbReference>
<dbReference type="GO" id="GO:0005737">
    <property type="term" value="C:cytoplasm"/>
    <property type="evidence" value="ECO:0007669"/>
    <property type="project" value="TreeGrafter"/>
</dbReference>
<dbReference type="InterPro" id="IPR006569">
    <property type="entry name" value="CID_dom"/>
</dbReference>
<dbReference type="PANTHER" id="PTHR15921:SF3">
    <property type="entry name" value="PRE-MRNA CLEAVAGE COMPLEX 2 PROTEIN PCF11"/>
    <property type="match status" value="1"/>
</dbReference>
<dbReference type="EMBL" id="MU250528">
    <property type="protein sequence ID" value="KAG7449084.1"/>
    <property type="molecule type" value="Genomic_DNA"/>
</dbReference>
<dbReference type="GO" id="GO:0003729">
    <property type="term" value="F:mRNA binding"/>
    <property type="evidence" value="ECO:0007669"/>
    <property type="project" value="InterPro"/>
</dbReference>
<dbReference type="GeneID" id="66099155"/>
<dbReference type="PROSITE" id="PS51391">
    <property type="entry name" value="CID"/>
    <property type="match status" value="1"/>
</dbReference>
<name>A0A9P7VZF9_9AGAR</name>
<comment type="caution">
    <text evidence="3">The sequence shown here is derived from an EMBL/GenBank/DDBJ whole genome shotgun (WGS) entry which is preliminary data.</text>
</comment>
<feature type="domain" description="CID" evidence="2">
    <location>
        <begin position="46"/>
        <end position="211"/>
    </location>
</feature>
<dbReference type="InterPro" id="IPR047415">
    <property type="entry name" value="Pcf11_CID"/>
</dbReference>
<feature type="compositionally biased region" description="Low complexity" evidence="1">
    <location>
        <begin position="301"/>
        <end position="317"/>
    </location>
</feature>
<gene>
    <name evidence="3" type="ORF">BT62DRAFT_1002633</name>
</gene>
<feature type="region of interest" description="Disordered" evidence="1">
    <location>
        <begin position="289"/>
        <end position="324"/>
    </location>
</feature>
<dbReference type="PANTHER" id="PTHR15921">
    <property type="entry name" value="PRE-MRNA CLEAVAGE COMPLEX II"/>
    <property type="match status" value="1"/>
</dbReference>
<feature type="region of interest" description="Disordered" evidence="1">
    <location>
        <begin position="599"/>
        <end position="659"/>
    </location>
</feature>
<protein>
    <recommendedName>
        <fullName evidence="2">CID domain-containing protein</fullName>
    </recommendedName>
</protein>
<feature type="compositionally biased region" description="Polar residues" evidence="1">
    <location>
        <begin position="636"/>
        <end position="645"/>
    </location>
</feature>
<dbReference type="GO" id="GO:0031124">
    <property type="term" value="P:mRNA 3'-end processing"/>
    <property type="evidence" value="ECO:0007669"/>
    <property type="project" value="InterPro"/>
</dbReference>
<feature type="compositionally biased region" description="Low complexity" evidence="1">
    <location>
        <begin position="613"/>
        <end position="624"/>
    </location>
</feature>
<sequence length="659" mass="72498">MSLYHQSYYAQPAYSTLAFSPPVVGYGGPTYPYPSPFPPPSVHHVDPVSFRKEFTNRLAELSVNSRPIIQGLSILAHEYTRFADIVAQCLENHIRRLPLAIAVTYTSRLFAYYMCGVAVMRYRTISVPPWMKLPAFYLLDMISKNIYDPYARHFAAFVVPLFLETYGEVDPPTRSKMEELVLTWRSGSPSGKELFGVSSQVSIERGIWGDGATSSSSTSFRGPTQITKSQVLSELEFTLGQKERARQANPYDPANQQHIVVLQQLRKLVETGVSQQELQQILGQLRVLSQSTSPPPPPVAQWPVQSGFSGPSQSYPPSTAPPAPADIMPVFPPLDVAEPKSSVLSVASMSTPVANTNIAPANYADLLSSLLKAGVVSNTGTPLGAGTTAQEAKAETDNTRRQTERLYRESVLAYDVQLSTNGITKMHSPIRDLLYSKLSAQCKQCGIRFADIPAGKESLQSHLDMHFRQNRKANQNLGRGHSRSWFVAVEDWIHDTTDIKGKGHRRLNPTAAAAAEKLQREAELRQQFVVVPPGDEAKIITCPICKESLKSEFLEDDEEWVWKNAVMKEGRVYHATCRAETLSSNSLAARLRTELAVKLRSRSGTPEAQARASTPPSQSSTPVSKLAGSKRKVDETLSTTGNNEAEGSPPAKKLASTVI</sequence>
<dbReference type="CDD" id="cd16982">
    <property type="entry name" value="CID_Pcf11"/>
    <property type="match status" value="1"/>
</dbReference>
<dbReference type="InterPro" id="IPR045154">
    <property type="entry name" value="PCF11-like"/>
</dbReference>
<dbReference type="SMART" id="SM00582">
    <property type="entry name" value="RPR"/>
    <property type="match status" value="1"/>
</dbReference>
<feature type="compositionally biased region" description="Basic and acidic residues" evidence="1">
    <location>
        <begin position="392"/>
        <end position="404"/>
    </location>
</feature>
<dbReference type="Pfam" id="PF04818">
    <property type="entry name" value="CID"/>
    <property type="match status" value="1"/>
</dbReference>
<dbReference type="OrthoDB" id="2129491at2759"/>
<dbReference type="SUPFAM" id="SSF48464">
    <property type="entry name" value="ENTH/VHS domain"/>
    <property type="match status" value="2"/>
</dbReference>
<dbReference type="InterPro" id="IPR054127">
    <property type="entry name" value="Pcf11_C"/>
</dbReference>
<evidence type="ECO:0000259" key="2">
    <source>
        <dbReference type="PROSITE" id="PS51391"/>
    </source>
</evidence>
<dbReference type="Pfam" id="PF21936">
    <property type="entry name" value="Pcf11_C"/>
    <property type="match status" value="1"/>
</dbReference>
<dbReference type="InterPro" id="IPR008942">
    <property type="entry name" value="ENTH_VHS"/>
</dbReference>
<evidence type="ECO:0000313" key="4">
    <source>
        <dbReference type="Proteomes" id="UP000812287"/>
    </source>
</evidence>
<proteinExistence type="predicted"/>
<organism evidence="3 4">
    <name type="scientific">Guyanagaster necrorhizus</name>
    <dbReference type="NCBI Taxonomy" id="856835"/>
    <lineage>
        <taxon>Eukaryota</taxon>
        <taxon>Fungi</taxon>
        <taxon>Dikarya</taxon>
        <taxon>Basidiomycota</taxon>
        <taxon>Agaricomycotina</taxon>
        <taxon>Agaricomycetes</taxon>
        <taxon>Agaricomycetidae</taxon>
        <taxon>Agaricales</taxon>
        <taxon>Marasmiineae</taxon>
        <taxon>Physalacriaceae</taxon>
        <taxon>Guyanagaster</taxon>
    </lineage>
</organism>
<dbReference type="GO" id="GO:0005849">
    <property type="term" value="C:mRNA cleavage factor complex"/>
    <property type="evidence" value="ECO:0007669"/>
    <property type="project" value="TreeGrafter"/>
</dbReference>
<evidence type="ECO:0000313" key="3">
    <source>
        <dbReference type="EMBL" id="KAG7449084.1"/>
    </source>
</evidence>
<feature type="region of interest" description="Disordered" evidence="1">
    <location>
        <begin position="381"/>
        <end position="404"/>
    </location>
</feature>
<dbReference type="GO" id="GO:0000993">
    <property type="term" value="F:RNA polymerase II complex binding"/>
    <property type="evidence" value="ECO:0007669"/>
    <property type="project" value="InterPro"/>
</dbReference>
<dbReference type="GO" id="GO:0006369">
    <property type="term" value="P:termination of RNA polymerase II transcription"/>
    <property type="evidence" value="ECO:0007669"/>
    <property type="project" value="InterPro"/>
</dbReference>